<keyword evidence="8 11" id="KW-0346">Stress response</keyword>
<evidence type="ECO:0000256" key="9">
    <source>
        <dbReference type="ARBA" id="ARBA00023125"/>
    </source>
</evidence>
<dbReference type="Pfam" id="PF13541">
    <property type="entry name" value="ChlI"/>
    <property type="match status" value="1"/>
</dbReference>
<dbReference type="InterPro" id="IPR027417">
    <property type="entry name" value="P-loop_NTPase"/>
</dbReference>
<keyword evidence="9 11" id="KW-0238">DNA-binding</keyword>
<comment type="similarity">
    <text evidence="11 13">Belongs to the RecA family. RadA subfamily.</text>
</comment>
<dbReference type="FunFam" id="3.40.50.300:FF:000050">
    <property type="entry name" value="DNA repair protein RadA"/>
    <property type="match status" value="1"/>
</dbReference>
<sequence length="495" mass="54239">MKIRKRPFKYIISVEKTILEKNKYERMICVKIASWEANTLAKKTTKFVCNNCGYESPKWMGKCPSCGEWNQMVEALTPSKKGRATFSHTAGEPAKATPINQVASEKEERIMTKMPELNRVLGGGVVVGSMILVGGDPGIGKSTLLLQVSAELSVSGKKVLYISGEESVRQTKLRAERLQVSGDNLYLFAETNLEAIQDTIQFVKPEFVVIDSIQTIYHPDVTSAAGSVSQVRECTAALMQIAKTQNIAIFIVGHVTKEGAIAGPRLLEHMVDTVLYFEGERHHAYRILRAVKNRFGSTNELGIFEMRDVGLVEVANPSEVFLEERLEGASGSTVVVSLEGTRPVLVEIQALVSPTMYGNAKRMATGLDHNKVSLIMAVLEKRAGLMLQNQDAYLKAAGGVKLDEPAVDLAIAISIASSYRDKPTNNTDCFIGEVGLTGEIRRVSRIEQRVKEAAKLGFKRIFIPSNNEGSWKVPAGIEIIGVDTITQALIKALPK</sequence>
<dbReference type="FunFam" id="3.30.230.10:FF:000031">
    <property type="entry name" value="DNA repair protein RadA"/>
    <property type="match status" value="1"/>
</dbReference>
<evidence type="ECO:0000256" key="7">
    <source>
        <dbReference type="ARBA" id="ARBA00022840"/>
    </source>
</evidence>
<feature type="short sequence motif" description="RadA KNRFG motif" evidence="11">
    <location>
        <begin position="292"/>
        <end position="296"/>
    </location>
</feature>
<organism evidence="15 16">
    <name type="scientific">Listeria grayi DSM 20601</name>
    <dbReference type="NCBI Taxonomy" id="525367"/>
    <lineage>
        <taxon>Bacteria</taxon>
        <taxon>Bacillati</taxon>
        <taxon>Bacillota</taxon>
        <taxon>Bacilli</taxon>
        <taxon>Bacillales</taxon>
        <taxon>Listeriaceae</taxon>
        <taxon>Listeria</taxon>
    </lineage>
</organism>
<evidence type="ECO:0000256" key="4">
    <source>
        <dbReference type="ARBA" id="ARBA00022771"/>
    </source>
</evidence>
<dbReference type="PANTHER" id="PTHR32472:SF10">
    <property type="entry name" value="DNA REPAIR PROTEIN RADA-LIKE PROTEIN"/>
    <property type="match status" value="1"/>
</dbReference>
<dbReference type="SUPFAM" id="SSF52540">
    <property type="entry name" value="P-loop containing nucleoside triphosphate hydrolases"/>
    <property type="match status" value="1"/>
</dbReference>
<evidence type="ECO:0000256" key="6">
    <source>
        <dbReference type="ARBA" id="ARBA00022833"/>
    </source>
</evidence>
<accession>D7UVR7</accession>
<keyword evidence="16" id="KW-1185">Reference proteome</keyword>
<evidence type="ECO:0000256" key="5">
    <source>
        <dbReference type="ARBA" id="ARBA00022801"/>
    </source>
</evidence>
<reference evidence="15" key="1">
    <citation type="submission" date="2010-06" db="EMBL/GenBank/DDBJ databases">
        <authorList>
            <person name="Muzny D."/>
            <person name="Qin X."/>
            <person name="Buhay C."/>
            <person name="Dugan-Rocha S."/>
            <person name="Ding Y."/>
            <person name="Chen G."/>
            <person name="Hawes A."/>
            <person name="Holder M."/>
            <person name="Jhangiani S."/>
            <person name="Johnson A."/>
            <person name="Khan Z."/>
            <person name="Li Z."/>
            <person name="Liu W."/>
            <person name="Liu X."/>
            <person name="Perez L."/>
            <person name="Shen H."/>
            <person name="Wang Q."/>
            <person name="Watt J."/>
            <person name="Xi L."/>
            <person name="Xin Y."/>
            <person name="Zhou J."/>
            <person name="Deng J."/>
            <person name="Jiang H."/>
            <person name="Liu Y."/>
            <person name="Qu J."/>
            <person name="Song X.-Z."/>
            <person name="Zhang L."/>
            <person name="Villasana D."/>
            <person name="Johnson A."/>
            <person name="Liu J."/>
            <person name="Liyanage D."/>
            <person name="Lorensuhewa L."/>
            <person name="Robinson T."/>
            <person name="Song A."/>
            <person name="Song B.-B."/>
            <person name="Dinh H."/>
            <person name="Thornton R."/>
            <person name="Coyle M."/>
            <person name="Francisco L."/>
            <person name="Jackson L."/>
            <person name="Javaid M."/>
            <person name="Korchina V."/>
            <person name="Kovar C."/>
            <person name="Mata R."/>
            <person name="Mathew T."/>
            <person name="Ngo R."/>
            <person name="Nguyen L."/>
            <person name="Nguyen N."/>
            <person name="Okwuonu G."/>
            <person name="Ongeri F."/>
            <person name="Pham C."/>
            <person name="Simmons D."/>
            <person name="Wilczek-Boney K."/>
            <person name="Hale W."/>
            <person name="Jakkamsetti A."/>
            <person name="Pham P."/>
            <person name="Ruth R."/>
            <person name="San Lucas F."/>
            <person name="Warren J."/>
            <person name="Zhang J."/>
            <person name="Zhao Z."/>
            <person name="Zhou C."/>
            <person name="Zhu D."/>
            <person name="Lee S."/>
            <person name="Bess C."/>
            <person name="Blankenburg K."/>
            <person name="Forbes L."/>
            <person name="Fu Q."/>
            <person name="Gubbala S."/>
            <person name="Hirani K."/>
            <person name="Jayaseelan J.C."/>
            <person name="Lara F."/>
            <person name="Munidasa M."/>
            <person name="Palculict T."/>
            <person name="Patil S."/>
            <person name="Pu L.-L."/>
            <person name="Saada N."/>
            <person name="Tang L."/>
            <person name="Weissenberger G."/>
            <person name="Zhu Y."/>
            <person name="Hemphill L."/>
            <person name="Shang Y."/>
            <person name="Youmans B."/>
            <person name="Ayvaz T."/>
            <person name="Ross M."/>
            <person name="Santibanez J."/>
            <person name="Aqrawi P."/>
            <person name="Gross S."/>
            <person name="Joshi V."/>
            <person name="Fowler G."/>
            <person name="Nazareth L."/>
            <person name="Reid J."/>
            <person name="Worley K."/>
            <person name="Petrosino J."/>
            <person name="Highlander S."/>
            <person name="Gibbs R."/>
        </authorList>
    </citation>
    <scope>NUCLEOTIDE SEQUENCE [LARGE SCALE GENOMIC DNA]</scope>
    <source>
        <strain evidence="15">DSM 20601</strain>
    </source>
</reference>
<proteinExistence type="inferred from homology"/>
<comment type="function">
    <text evidence="11">Plays a role in repairing double-strand DNA breaks, probably involving stabilizing or processing branched DNA or blocked replication forks.</text>
</comment>
<evidence type="ECO:0000256" key="2">
    <source>
        <dbReference type="ARBA" id="ARBA00022741"/>
    </source>
</evidence>
<evidence type="ECO:0000256" key="11">
    <source>
        <dbReference type="HAMAP-Rule" id="MF_01498"/>
    </source>
</evidence>
<evidence type="ECO:0000256" key="3">
    <source>
        <dbReference type="ARBA" id="ARBA00022763"/>
    </source>
</evidence>
<dbReference type="InterPro" id="IPR004504">
    <property type="entry name" value="DNA_repair_RadA"/>
</dbReference>
<feature type="domain" description="RecA family profile 1" evidence="14">
    <location>
        <begin position="106"/>
        <end position="255"/>
    </location>
</feature>
<dbReference type="CDD" id="cd01121">
    <property type="entry name" value="RadA_SMS_N"/>
    <property type="match status" value="1"/>
</dbReference>
<feature type="region of interest" description="Lon-protease-like" evidence="11">
    <location>
        <begin position="391"/>
        <end position="495"/>
    </location>
</feature>
<dbReference type="Proteomes" id="UP000010119">
    <property type="component" value="Unassembled WGS sequence"/>
</dbReference>
<dbReference type="Gene3D" id="3.40.50.300">
    <property type="entry name" value="P-loop containing nucleotide triphosphate hydrolases"/>
    <property type="match status" value="1"/>
</dbReference>
<dbReference type="InterPro" id="IPR003593">
    <property type="entry name" value="AAA+_ATPase"/>
</dbReference>
<dbReference type="SMART" id="SM00382">
    <property type="entry name" value="AAA"/>
    <property type="match status" value="1"/>
</dbReference>
<dbReference type="InterPro" id="IPR020588">
    <property type="entry name" value="RecA_ATP-bd"/>
</dbReference>
<keyword evidence="7 11" id="KW-0067">ATP-binding</keyword>
<dbReference type="Gene3D" id="3.30.230.10">
    <property type="match status" value="1"/>
</dbReference>
<dbReference type="AlphaFoldDB" id="D7UVR7"/>
<feature type="binding site" evidence="11">
    <location>
        <begin position="135"/>
        <end position="142"/>
    </location>
    <ligand>
        <name>ATP</name>
        <dbReference type="ChEBI" id="CHEBI:30616"/>
    </ligand>
</feature>
<comment type="caution">
    <text evidence="15">The sequence shown here is derived from an EMBL/GenBank/DDBJ whole genome shotgun (WGS) entry which is preliminary data.</text>
</comment>
<dbReference type="Pfam" id="PF18073">
    <property type="entry name" value="Zn_ribbon_LapB"/>
    <property type="match status" value="1"/>
</dbReference>
<dbReference type="SUPFAM" id="SSF54211">
    <property type="entry name" value="Ribosomal protein S5 domain 2-like"/>
    <property type="match status" value="1"/>
</dbReference>
<evidence type="ECO:0000313" key="15">
    <source>
        <dbReference type="EMBL" id="EFI83925.1"/>
    </source>
</evidence>
<dbReference type="InterPro" id="IPR041166">
    <property type="entry name" value="Rubredoxin_2"/>
</dbReference>
<evidence type="ECO:0000256" key="12">
    <source>
        <dbReference type="NCBIfam" id="TIGR00416"/>
    </source>
</evidence>
<keyword evidence="5" id="KW-0378">Hydrolase</keyword>
<keyword evidence="10 11" id="KW-0234">DNA repair</keyword>
<comment type="function">
    <text evidence="13">DNA-dependent ATPase involved in processing of recombination intermediates, plays a role in repairing DNA breaks. Stimulates the branch migration of RecA-mediated strand transfer reactions, allowing the 3' invading strand to extend heteroduplex DNA faster. Binds ssDNA in the presence of ADP but not other nucleotides, has ATPase activity that is stimulated by ssDNA and various branched DNA structures, but inhibited by SSB. Does not have RecA's homology-searching function.</text>
</comment>
<keyword evidence="2 11" id="KW-0547">Nucleotide-binding</keyword>
<keyword evidence="3 11" id="KW-0227">DNA damage</keyword>
<dbReference type="GO" id="GO:0140664">
    <property type="term" value="F:ATP-dependent DNA damage sensor activity"/>
    <property type="evidence" value="ECO:0007669"/>
    <property type="project" value="InterPro"/>
</dbReference>
<name>D7UVR7_LISGR</name>
<gene>
    <name evidence="11 15" type="primary">radA</name>
    <name evidence="15" type="ORF">HMPREF0556_10478</name>
</gene>
<protein>
    <recommendedName>
        <fullName evidence="11 12">DNA repair protein RadA</fullName>
    </recommendedName>
</protein>
<evidence type="ECO:0000256" key="8">
    <source>
        <dbReference type="ARBA" id="ARBA00023016"/>
    </source>
</evidence>
<dbReference type="eggNOG" id="COG1066">
    <property type="taxonomic scope" value="Bacteria"/>
</dbReference>
<dbReference type="NCBIfam" id="TIGR00416">
    <property type="entry name" value="sms"/>
    <property type="match status" value="1"/>
</dbReference>
<dbReference type="InterPro" id="IPR020568">
    <property type="entry name" value="Ribosomal_Su5_D2-typ_SF"/>
</dbReference>
<dbReference type="PANTHER" id="PTHR32472">
    <property type="entry name" value="DNA REPAIR PROTEIN RADA"/>
    <property type="match status" value="1"/>
</dbReference>
<dbReference type="EMBL" id="ACCR02000003">
    <property type="protein sequence ID" value="EFI83925.1"/>
    <property type="molecule type" value="Genomic_DNA"/>
</dbReference>
<dbReference type="GO" id="GO:0016787">
    <property type="term" value="F:hydrolase activity"/>
    <property type="evidence" value="ECO:0007669"/>
    <property type="project" value="UniProtKB-KW"/>
</dbReference>
<evidence type="ECO:0000256" key="1">
    <source>
        <dbReference type="ARBA" id="ARBA00022723"/>
    </source>
</evidence>
<dbReference type="InterPro" id="IPR014721">
    <property type="entry name" value="Ribsml_uS5_D2-typ_fold_subgr"/>
</dbReference>
<evidence type="ECO:0000256" key="10">
    <source>
        <dbReference type="ARBA" id="ARBA00023204"/>
    </source>
</evidence>
<dbReference type="HAMAP" id="MF_01498">
    <property type="entry name" value="RadA_bact"/>
    <property type="match status" value="1"/>
</dbReference>
<dbReference type="GO" id="GO:0008270">
    <property type="term" value="F:zinc ion binding"/>
    <property type="evidence" value="ECO:0007669"/>
    <property type="project" value="UniProtKB-KW"/>
</dbReference>
<dbReference type="GO" id="GO:0003684">
    <property type="term" value="F:damaged DNA binding"/>
    <property type="evidence" value="ECO:0007669"/>
    <property type="project" value="InterPro"/>
</dbReference>
<evidence type="ECO:0000256" key="13">
    <source>
        <dbReference type="RuleBase" id="RU003555"/>
    </source>
</evidence>
<keyword evidence="6 13" id="KW-0862">Zinc</keyword>
<dbReference type="STRING" id="525367.HMPREF0556_10478"/>
<dbReference type="Pfam" id="PF13481">
    <property type="entry name" value="AAA_25"/>
    <property type="match status" value="1"/>
</dbReference>
<dbReference type="PROSITE" id="PS50162">
    <property type="entry name" value="RECA_2"/>
    <property type="match status" value="1"/>
</dbReference>
<dbReference type="GO" id="GO:0005524">
    <property type="term" value="F:ATP binding"/>
    <property type="evidence" value="ECO:0007669"/>
    <property type="project" value="UniProtKB-UniRule"/>
</dbReference>
<dbReference type="GO" id="GO:0005829">
    <property type="term" value="C:cytosol"/>
    <property type="evidence" value="ECO:0007669"/>
    <property type="project" value="TreeGrafter"/>
</dbReference>
<evidence type="ECO:0000313" key="16">
    <source>
        <dbReference type="Proteomes" id="UP000010119"/>
    </source>
</evidence>
<keyword evidence="1 11" id="KW-0479">Metal-binding</keyword>
<dbReference type="PRINTS" id="PR01874">
    <property type="entry name" value="DNAREPAIRADA"/>
</dbReference>
<dbReference type="GO" id="GO:0000725">
    <property type="term" value="P:recombinational repair"/>
    <property type="evidence" value="ECO:0007669"/>
    <property type="project" value="UniProtKB-UniRule"/>
</dbReference>
<dbReference type="HOGENOM" id="CLU_018264_0_1_9"/>
<keyword evidence="4 13" id="KW-0863">Zinc-finger</keyword>
<evidence type="ECO:0000259" key="14">
    <source>
        <dbReference type="PROSITE" id="PS50162"/>
    </source>
</evidence>
<comment type="domain">
    <text evidence="11">The middle region has homology to RecA with ATPase motifs including the RadA KNRFG motif, while the C-terminus is homologous to Lon protease.</text>
</comment>